<evidence type="ECO:0000313" key="2">
    <source>
        <dbReference type="EMBL" id="RZC66874.1"/>
    </source>
</evidence>
<dbReference type="AlphaFoldDB" id="A0A4Y7K0L7"/>
<sequence length="73" mass="8733">MEKIMKFNEAYGRIHPPAAEDYLSYKEKSNIQTMQLNEEEESLENGGRRTESREPRKRRLLRSMLILQMALYL</sequence>
<gene>
    <name evidence="2" type="ORF">C5167_010563</name>
</gene>
<name>A0A4Y7K0L7_PAPSO</name>
<dbReference type="EMBL" id="CM010720">
    <property type="protein sequence ID" value="RZC66874.1"/>
    <property type="molecule type" value="Genomic_DNA"/>
</dbReference>
<protein>
    <submittedName>
        <fullName evidence="2">Uncharacterized protein</fullName>
    </submittedName>
</protein>
<organism evidence="2 3">
    <name type="scientific">Papaver somniferum</name>
    <name type="common">Opium poppy</name>
    <dbReference type="NCBI Taxonomy" id="3469"/>
    <lineage>
        <taxon>Eukaryota</taxon>
        <taxon>Viridiplantae</taxon>
        <taxon>Streptophyta</taxon>
        <taxon>Embryophyta</taxon>
        <taxon>Tracheophyta</taxon>
        <taxon>Spermatophyta</taxon>
        <taxon>Magnoliopsida</taxon>
        <taxon>Ranunculales</taxon>
        <taxon>Papaveraceae</taxon>
        <taxon>Papaveroideae</taxon>
        <taxon>Papaver</taxon>
    </lineage>
</organism>
<evidence type="ECO:0000256" key="1">
    <source>
        <dbReference type="SAM" id="MobiDB-lite"/>
    </source>
</evidence>
<accession>A0A4Y7K0L7</accession>
<dbReference type="Proteomes" id="UP000316621">
    <property type="component" value="Chromosome 6"/>
</dbReference>
<dbReference type="Gramene" id="RZC66874">
    <property type="protein sequence ID" value="RZC66874"/>
    <property type="gene ID" value="C5167_010563"/>
</dbReference>
<proteinExistence type="predicted"/>
<evidence type="ECO:0000313" key="3">
    <source>
        <dbReference type="Proteomes" id="UP000316621"/>
    </source>
</evidence>
<keyword evidence="3" id="KW-1185">Reference proteome</keyword>
<feature type="region of interest" description="Disordered" evidence="1">
    <location>
        <begin position="36"/>
        <end position="56"/>
    </location>
</feature>
<reference evidence="2 3" key="1">
    <citation type="journal article" date="2018" name="Science">
        <title>The opium poppy genome and morphinan production.</title>
        <authorList>
            <person name="Guo L."/>
            <person name="Winzer T."/>
            <person name="Yang X."/>
            <person name="Li Y."/>
            <person name="Ning Z."/>
            <person name="He Z."/>
            <person name="Teodor R."/>
            <person name="Lu Y."/>
            <person name="Bowser T.A."/>
            <person name="Graham I.A."/>
            <person name="Ye K."/>
        </authorList>
    </citation>
    <scope>NUCLEOTIDE SEQUENCE [LARGE SCALE GENOMIC DNA]</scope>
    <source>
        <strain evidence="3">cv. HN1</strain>
        <tissue evidence="2">Leaves</tissue>
    </source>
</reference>